<organism evidence="2 3">
    <name type="scientific">Aquimarina gracilis</name>
    <dbReference type="NCBI Taxonomy" id="874422"/>
    <lineage>
        <taxon>Bacteria</taxon>
        <taxon>Pseudomonadati</taxon>
        <taxon>Bacteroidota</taxon>
        <taxon>Flavobacteriia</taxon>
        <taxon>Flavobacteriales</taxon>
        <taxon>Flavobacteriaceae</taxon>
        <taxon>Aquimarina</taxon>
    </lineage>
</organism>
<reference evidence="2 3" key="1">
    <citation type="journal article" date="2013" name="Int. J. Syst. Evol. Microbiol.">
        <title>Aquimarina gracilis sp. nov., isolated from the gut microflora of a mussel, Mytilus coruscus, and emended description of Aquimarina spongiae.</title>
        <authorList>
            <person name="Park S.C."/>
            <person name="Choe H.N."/>
            <person name="Baik K.S."/>
            <person name="Seong C.N."/>
        </authorList>
    </citation>
    <scope>NUCLEOTIDE SEQUENCE [LARGE SCALE GENOMIC DNA]</scope>
    <source>
        <strain evidence="2 3">PSC32</strain>
    </source>
</reference>
<accession>A0ABU5ZP36</accession>
<protein>
    <submittedName>
        <fullName evidence="2">DOMON domain-containing protein</fullName>
    </submittedName>
</protein>
<evidence type="ECO:0000313" key="2">
    <source>
        <dbReference type="EMBL" id="MEB3343904.1"/>
    </source>
</evidence>
<dbReference type="InterPro" id="IPR045266">
    <property type="entry name" value="DOH_DOMON"/>
</dbReference>
<dbReference type="EMBL" id="JAYKLX010000001">
    <property type="protein sequence ID" value="MEB3343904.1"/>
    <property type="molecule type" value="Genomic_DNA"/>
</dbReference>
<comment type="caution">
    <text evidence="2">The sequence shown here is derived from an EMBL/GenBank/DDBJ whole genome shotgun (WGS) entry which is preliminary data.</text>
</comment>
<keyword evidence="3" id="KW-1185">Reference proteome</keyword>
<dbReference type="InterPro" id="IPR005018">
    <property type="entry name" value="DOMON_domain"/>
</dbReference>
<dbReference type="Pfam" id="PF03351">
    <property type="entry name" value="DOMON"/>
    <property type="match status" value="1"/>
</dbReference>
<dbReference type="Proteomes" id="UP001327027">
    <property type="component" value="Unassembled WGS sequence"/>
</dbReference>
<name>A0ABU5ZP36_9FLAO</name>
<feature type="domain" description="DOMON" evidence="1">
    <location>
        <begin position="29"/>
        <end position="147"/>
    </location>
</feature>
<proteinExistence type="predicted"/>
<gene>
    <name evidence="2" type="ORF">U6A24_00445</name>
</gene>
<evidence type="ECO:0000313" key="3">
    <source>
        <dbReference type="Proteomes" id="UP001327027"/>
    </source>
</evidence>
<dbReference type="RefSeq" id="WP_324177958.1">
    <property type="nucleotide sequence ID" value="NZ_BAABAW010000001.1"/>
</dbReference>
<dbReference type="CDD" id="cd09631">
    <property type="entry name" value="DOMON_DOH"/>
    <property type="match status" value="1"/>
</dbReference>
<sequence length="170" mass="19274">MINLKFWILILILSFTWKNVEAQKTITTSGISFTYTIQGDNLECTLEAKTNGWIGVGFNDKNSIVNSDLLLFNIINGEASSTDLYVKGIGNPRKDSDLGGANTITLLNSIEKRGVTRVVFSIPLKSGDTFDFEHRLNESYWLILAYSVEDDFNHHSRFRKHLPFKLEVPK</sequence>
<dbReference type="PROSITE" id="PS50836">
    <property type="entry name" value="DOMON"/>
    <property type="match status" value="1"/>
</dbReference>
<evidence type="ECO:0000259" key="1">
    <source>
        <dbReference type="PROSITE" id="PS50836"/>
    </source>
</evidence>